<evidence type="ECO:0000256" key="5">
    <source>
        <dbReference type="SAM" id="Phobius"/>
    </source>
</evidence>
<sequence length="226" mass="24117">MTGLLCLILTIAIYVLAKKMYRKLPKVYLSPLLITPVVIILILMLSGVSYSTYNEGGHWLSLLLQPATIAFAIPLHRYFPVLKKHSGEIVASVLSGSLIAVVSSLLLARWLHLDASLMNSIIPRSITTPIAMNVSQTIGGNPTITAVFVILTGLSGLVVGPLTLRLFRFENEIARGVLFGTAAHGTGTSKAFELSSLTGTISSISMVLAAVFTLASAPFLVSLLLQ</sequence>
<name>A0ABV5BAW4_9BACL</name>
<dbReference type="InterPro" id="IPR005261">
    <property type="entry name" value="YohK-like"/>
</dbReference>
<feature type="transmembrane region" description="Helical" evidence="5">
    <location>
        <begin position="59"/>
        <end position="77"/>
    </location>
</feature>
<evidence type="ECO:0000313" key="7">
    <source>
        <dbReference type="Proteomes" id="UP001580407"/>
    </source>
</evidence>
<gene>
    <name evidence="6" type="ORF">ACE3NQ_13835</name>
</gene>
<evidence type="ECO:0000256" key="2">
    <source>
        <dbReference type="ARBA" id="ARBA00022692"/>
    </source>
</evidence>
<evidence type="ECO:0000256" key="4">
    <source>
        <dbReference type="ARBA" id="ARBA00023136"/>
    </source>
</evidence>
<comment type="caution">
    <text evidence="6">The sequence shown here is derived from an EMBL/GenBank/DDBJ whole genome shotgun (WGS) entry which is preliminary data.</text>
</comment>
<dbReference type="InterPro" id="IPR007300">
    <property type="entry name" value="CidB/LrgB"/>
</dbReference>
<evidence type="ECO:0000313" key="6">
    <source>
        <dbReference type="EMBL" id="MFB5681999.1"/>
    </source>
</evidence>
<dbReference type="PANTHER" id="PTHR30249">
    <property type="entry name" value="PUTATIVE SEROTONIN TRANSPORTER"/>
    <property type="match status" value="1"/>
</dbReference>
<evidence type="ECO:0000256" key="1">
    <source>
        <dbReference type="ARBA" id="ARBA00004141"/>
    </source>
</evidence>
<keyword evidence="3 5" id="KW-1133">Transmembrane helix</keyword>
<proteinExistence type="predicted"/>
<comment type="subcellular location">
    <subcellularLocation>
        <location evidence="1">Membrane</location>
        <topology evidence="1">Multi-pass membrane protein</topology>
    </subcellularLocation>
</comment>
<protein>
    <submittedName>
        <fullName evidence="6">CidB/LrgB family autolysis modulator</fullName>
    </submittedName>
</protein>
<feature type="transmembrane region" description="Helical" evidence="5">
    <location>
        <begin position="204"/>
        <end position="225"/>
    </location>
</feature>
<dbReference type="RefSeq" id="WP_375525767.1">
    <property type="nucleotide sequence ID" value="NZ_JBHILM010000014.1"/>
</dbReference>
<keyword evidence="2 5" id="KW-0812">Transmembrane</keyword>
<feature type="transmembrane region" description="Helical" evidence="5">
    <location>
        <begin position="89"/>
        <end position="111"/>
    </location>
</feature>
<feature type="transmembrane region" description="Helical" evidence="5">
    <location>
        <begin position="27"/>
        <end position="47"/>
    </location>
</feature>
<dbReference type="EMBL" id="JBHILM010000014">
    <property type="protein sequence ID" value="MFB5681999.1"/>
    <property type="molecule type" value="Genomic_DNA"/>
</dbReference>
<dbReference type="PANTHER" id="PTHR30249:SF3">
    <property type="entry name" value="MUREIN HYDROLASE EXPORT REGULATOR"/>
    <property type="match status" value="1"/>
</dbReference>
<reference evidence="6 7" key="1">
    <citation type="submission" date="2024-09" db="EMBL/GenBank/DDBJ databases">
        <authorList>
            <person name="Ruan L."/>
        </authorList>
    </citation>
    <scope>NUCLEOTIDE SEQUENCE [LARGE SCALE GENOMIC DNA]</scope>
    <source>
        <strain evidence="6 7">D33</strain>
    </source>
</reference>
<keyword evidence="7" id="KW-1185">Reference proteome</keyword>
<dbReference type="NCBIfam" id="TIGR00659">
    <property type="entry name" value="CidB/LrgB family autolysis modulator"/>
    <property type="match status" value="1"/>
</dbReference>
<dbReference type="Pfam" id="PF04172">
    <property type="entry name" value="LrgB"/>
    <property type="match status" value="1"/>
</dbReference>
<evidence type="ECO:0000256" key="3">
    <source>
        <dbReference type="ARBA" id="ARBA00022989"/>
    </source>
</evidence>
<dbReference type="Proteomes" id="UP001580407">
    <property type="component" value="Unassembled WGS sequence"/>
</dbReference>
<organism evidence="6 7">
    <name type="scientific">Paenibacillus terreus</name>
    <dbReference type="NCBI Taxonomy" id="1387834"/>
    <lineage>
        <taxon>Bacteria</taxon>
        <taxon>Bacillati</taxon>
        <taxon>Bacillota</taxon>
        <taxon>Bacilli</taxon>
        <taxon>Bacillales</taxon>
        <taxon>Paenibacillaceae</taxon>
        <taxon>Paenibacillus</taxon>
    </lineage>
</organism>
<accession>A0ABV5BAW4</accession>
<keyword evidence="4 5" id="KW-0472">Membrane</keyword>
<feature type="transmembrane region" description="Helical" evidence="5">
    <location>
        <begin position="144"/>
        <end position="164"/>
    </location>
</feature>